<name>A0A4W4HNE3_ELEEL</name>
<evidence type="ECO:0000256" key="3">
    <source>
        <dbReference type="ARBA" id="ARBA00022771"/>
    </source>
</evidence>
<dbReference type="Proteomes" id="UP000314983">
    <property type="component" value="Chromosome 15"/>
</dbReference>
<feature type="compositionally biased region" description="Polar residues" evidence="7">
    <location>
        <begin position="325"/>
        <end position="334"/>
    </location>
</feature>
<keyword evidence="6" id="KW-0687">Ribonucleoprotein</keyword>
<feature type="zinc finger region" description="C3H1-type" evidence="5">
    <location>
        <begin position="129"/>
        <end position="157"/>
    </location>
</feature>
<keyword evidence="2 6" id="KW-0677">Repeat</keyword>
<reference evidence="10" key="2">
    <citation type="journal article" date="2017" name="Sci. Adv.">
        <title>A tail of two voltages: Proteomic comparison of the three electric organs of the electric eel.</title>
        <authorList>
            <person name="Traeger L.L."/>
            <person name="Sabat G."/>
            <person name="Barrett-Wilt G.A."/>
            <person name="Wells G.B."/>
            <person name="Sussman M.R."/>
        </authorList>
    </citation>
    <scope>NUCLEOTIDE SEQUENCE [LARGE SCALE GENOMIC DNA]</scope>
</reference>
<organism evidence="9 10">
    <name type="scientific">Electrophorus electricus</name>
    <name type="common">Electric eel</name>
    <name type="synonym">Gymnotus electricus</name>
    <dbReference type="NCBI Taxonomy" id="8005"/>
    <lineage>
        <taxon>Eukaryota</taxon>
        <taxon>Metazoa</taxon>
        <taxon>Chordata</taxon>
        <taxon>Craniata</taxon>
        <taxon>Vertebrata</taxon>
        <taxon>Euteleostomi</taxon>
        <taxon>Actinopterygii</taxon>
        <taxon>Neopterygii</taxon>
        <taxon>Teleostei</taxon>
        <taxon>Ostariophysi</taxon>
        <taxon>Gymnotiformes</taxon>
        <taxon>Gymnotoidei</taxon>
        <taxon>Gymnotidae</taxon>
        <taxon>Electrophorus</taxon>
    </lineage>
</organism>
<sequence length="387" mass="41542">MPSYAINQFLDVDDVLCKQLLSLDVREPPKGSQMPVDGHKKSGPLCMVSSSGPVAEARSGTCNIWTHHKESSLSSRSTRVMSWPERAFSMVEGDMRVLGWMSTDLVHEKPVAVSSTNSLPSSTAAPSSRYKTELCRTFTERGVCKYGSKCQFAHGPEELRGINRHPKYKTEPCRTFHSIGFCPYGIRCHFVHNNEDDARQALLRPSLPAVRPPLLKQSFSFAGFPSTLRPPEPPPLHSPFLCVPSFSPPVSAAVVSDLLTLAFPELGHESDVDQAGDAEEVLSEFLPSPDSGCSLGELTPSQTAPGLPEGCPRQSPLSSACLGPRSQSLASLSDQEGGCSSSASSLSGGDSSAYEGAGRRLPIFSQLSVPDDGFCSEGSNSGMNFFL</sequence>
<keyword evidence="3 5" id="KW-0863">Zinc-finger</keyword>
<feature type="domain" description="C3H1-type" evidence="8">
    <location>
        <begin position="129"/>
        <end position="157"/>
    </location>
</feature>
<dbReference type="GO" id="GO:1990904">
    <property type="term" value="C:ribonucleoprotein complex"/>
    <property type="evidence" value="ECO:0007669"/>
    <property type="project" value="UniProtKB-KW"/>
</dbReference>
<comment type="function">
    <text evidence="6">Zinc-finger RNA-binding protein that destabilizes several cytoplasmic AU-rich element (ARE)-containing mRNA transcripts by promoting their poly(A) tail removal or deadenylation, and hence provide a mechanism for attenuating protein synthesis. Acts as a 3'-untranslated region (UTR) ARE mRNA-binding adapter protein to communicate signaling events to the mRNA decay machinery. Functions by recruiting the CCR4-NOT deadenylase complex and probably other components of the cytoplasmic RNA decay machinery to the bound ARE-containing mRNAs, and hence promotes ARE-mediated mRNA deadenylation and decay processes. Binds to 3'-UTR ARE of numerous mRNAs.</text>
</comment>
<evidence type="ECO:0000256" key="2">
    <source>
        <dbReference type="ARBA" id="ARBA00022737"/>
    </source>
</evidence>
<dbReference type="PANTHER" id="PTHR12547">
    <property type="entry name" value="CCCH ZINC FINGER/TIS11-RELATED"/>
    <property type="match status" value="1"/>
</dbReference>
<feature type="compositionally biased region" description="Low complexity" evidence="7">
    <location>
        <begin position="337"/>
        <end position="352"/>
    </location>
</feature>
<dbReference type="GeneID" id="113582027"/>
<protein>
    <recommendedName>
        <fullName evidence="6">mRNA decay activator protein ZFP36</fullName>
    </recommendedName>
    <alternativeName>
        <fullName evidence="6">Zinc finger protein 36</fullName>
    </alternativeName>
</protein>
<dbReference type="GO" id="GO:0005634">
    <property type="term" value="C:nucleus"/>
    <property type="evidence" value="ECO:0007669"/>
    <property type="project" value="UniProtKB-SubCell"/>
</dbReference>
<keyword evidence="10" id="KW-1185">Reference proteome</keyword>
<evidence type="ECO:0000313" key="10">
    <source>
        <dbReference type="Proteomes" id="UP000314983"/>
    </source>
</evidence>
<dbReference type="GO" id="GO:1900153">
    <property type="term" value="P:positive regulation of nuclear-transcribed mRNA catabolic process, deadenylation-dependent decay"/>
    <property type="evidence" value="ECO:0007669"/>
    <property type="project" value="UniProtKB-UniRule"/>
</dbReference>
<accession>A0A4W4HNE3</accession>
<evidence type="ECO:0000256" key="5">
    <source>
        <dbReference type="PROSITE-ProRule" id="PRU00723"/>
    </source>
</evidence>
<proteinExistence type="predicted"/>
<feature type="region of interest" description="Disordered" evidence="7">
    <location>
        <begin position="292"/>
        <end position="353"/>
    </location>
</feature>
<reference evidence="9" key="4">
    <citation type="submission" date="2025-08" db="UniProtKB">
        <authorList>
            <consortium name="Ensembl"/>
        </authorList>
    </citation>
    <scope>IDENTIFICATION</scope>
</reference>
<dbReference type="GO" id="GO:0061158">
    <property type="term" value="P:3'-UTR-mediated mRNA destabilization"/>
    <property type="evidence" value="ECO:0007669"/>
    <property type="project" value="UniProtKB-UniRule"/>
</dbReference>
<evidence type="ECO:0000259" key="8">
    <source>
        <dbReference type="PROSITE" id="PS50103"/>
    </source>
</evidence>
<dbReference type="AlphaFoldDB" id="A0A4W4HNE3"/>
<evidence type="ECO:0000256" key="7">
    <source>
        <dbReference type="SAM" id="MobiDB-lite"/>
    </source>
</evidence>
<keyword evidence="6" id="KW-0963">Cytoplasm</keyword>
<comment type="subunit">
    <text evidence="6">Associates with the cytoplasmic CCR4-NOT deadenylase complex to trigger ARE-containing mRNA deadenylation and decay processes.</text>
</comment>
<dbReference type="OMA" id="YALNQFI"/>
<dbReference type="InterPro" id="IPR000571">
    <property type="entry name" value="Znf_CCCH"/>
</dbReference>
<reference evidence="9" key="5">
    <citation type="submission" date="2025-09" db="UniProtKB">
        <authorList>
            <consortium name="Ensembl"/>
        </authorList>
    </citation>
    <scope>IDENTIFICATION</scope>
</reference>
<dbReference type="SMART" id="SM00356">
    <property type="entry name" value="ZnF_C3H1"/>
    <property type="match status" value="2"/>
</dbReference>
<dbReference type="Gene3D" id="4.10.1000.10">
    <property type="entry name" value="Zinc finger, CCCH-type"/>
    <property type="match status" value="2"/>
</dbReference>
<dbReference type="GO" id="GO:0005737">
    <property type="term" value="C:cytoplasm"/>
    <property type="evidence" value="ECO:0007669"/>
    <property type="project" value="UniProtKB-SubCell"/>
</dbReference>
<feature type="zinc finger region" description="C3H1-type" evidence="5">
    <location>
        <begin position="167"/>
        <end position="195"/>
    </location>
</feature>
<evidence type="ECO:0000256" key="4">
    <source>
        <dbReference type="ARBA" id="ARBA00022833"/>
    </source>
</evidence>
<evidence type="ECO:0000256" key="1">
    <source>
        <dbReference type="ARBA" id="ARBA00022723"/>
    </source>
</evidence>
<dbReference type="PROSITE" id="PS50103">
    <property type="entry name" value="ZF_C3H1"/>
    <property type="match status" value="2"/>
</dbReference>
<keyword evidence="1 5" id="KW-0479">Metal-binding</keyword>
<dbReference type="RefSeq" id="XP_026873355.2">
    <property type="nucleotide sequence ID" value="XM_027017554.2"/>
</dbReference>
<evidence type="ECO:0000313" key="9">
    <source>
        <dbReference type="Ensembl" id="ENSEEEP00000049998.2"/>
    </source>
</evidence>
<dbReference type="Ensembl" id="ENSEEET00000050543.2">
    <property type="protein sequence ID" value="ENSEEEP00000049998.2"/>
    <property type="gene ID" value="ENSEEEG00000023505.2"/>
</dbReference>
<dbReference type="STRING" id="8005.ENSEEEP00000049998"/>
<keyword evidence="6" id="KW-0539">Nucleus</keyword>
<dbReference type="GO" id="GO:0008270">
    <property type="term" value="F:zinc ion binding"/>
    <property type="evidence" value="ECO:0007669"/>
    <property type="project" value="UniProtKB-KW"/>
</dbReference>
<dbReference type="FunFam" id="4.10.1000.10:FF:000002">
    <property type="entry name" value="Zinc finger protein 36, C3H1 type-like 1"/>
    <property type="match status" value="1"/>
</dbReference>
<dbReference type="Pfam" id="PF00642">
    <property type="entry name" value="zf-CCCH"/>
    <property type="match status" value="2"/>
</dbReference>
<dbReference type="GeneTree" id="ENSGT00940000155076"/>
<dbReference type="InterPro" id="IPR045877">
    <property type="entry name" value="ZFP36-like"/>
</dbReference>
<reference evidence="9" key="3">
    <citation type="submission" date="2020-05" db="EMBL/GenBank/DDBJ databases">
        <title>Electrophorus electricus (electric eel) genome, fEleEle1, primary haplotype.</title>
        <authorList>
            <person name="Myers G."/>
            <person name="Meyer A."/>
            <person name="Fedrigo O."/>
            <person name="Formenti G."/>
            <person name="Rhie A."/>
            <person name="Tracey A."/>
            <person name="Sims Y."/>
            <person name="Jarvis E.D."/>
        </authorList>
    </citation>
    <scope>NUCLEOTIDE SEQUENCE [LARGE SCALE GENOMIC DNA]</scope>
</reference>
<dbReference type="PANTHER" id="PTHR12547:SF18">
    <property type="entry name" value="PROTEIN TIS11"/>
    <property type="match status" value="1"/>
</dbReference>
<dbReference type="SUPFAM" id="SSF90229">
    <property type="entry name" value="CCCH zinc finger"/>
    <property type="match status" value="2"/>
</dbReference>
<dbReference type="GO" id="GO:0035925">
    <property type="term" value="F:mRNA 3'-UTR AU-rich region binding"/>
    <property type="evidence" value="ECO:0007669"/>
    <property type="project" value="UniProtKB-UniRule"/>
</dbReference>
<dbReference type="KEGG" id="eee:113582027"/>
<gene>
    <name evidence="9" type="primary">zgc:114130</name>
</gene>
<keyword evidence="4 5" id="KW-0862">Zinc</keyword>
<comment type="subcellular location">
    <subcellularLocation>
        <location evidence="6">Nucleus</location>
    </subcellularLocation>
    <subcellularLocation>
        <location evidence="6">Cytoplasm</location>
    </subcellularLocation>
</comment>
<dbReference type="FunFam" id="4.10.1000.10:FF:000001">
    <property type="entry name" value="zinc finger CCCH domain-containing protein 15-like"/>
    <property type="match status" value="1"/>
</dbReference>
<reference evidence="10" key="1">
    <citation type="journal article" date="2014" name="Science">
        <title>Nonhuman genetics. Genomic basis for the convergent evolution of electric organs.</title>
        <authorList>
            <person name="Gallant J.R."/>
            <person name="Traeger L.L."/>
            <person name="Volkening J.D."/>
            <person name="Moffett H."/>
            <person name="Chen P.H."/>
            <person name="Novina C.D."/>
            <person name="Phillips G.N.Jr."/>
            <person name="Anand R."/>
            <person name="Wells G.B."/>
            <person name="Pinch M."/>
            <person name="Guth R."/>
            <person name="Unguez G.A."/>
            <person name="Albert J.S."/>
            <person name="Zakon H.H."/>
            <person name="Samanta M.P."/>
            <person name="Sussman M.R."/>
        </authorList>
    </citation>
    <scope>NUCLEOTIDE SEQUENCE [LARGE SCALE GENOMIC DNA]</scope>
</reference>
<evidence type="ECO:0000256" key="6">
    <source>
        <dbReference type="RuleBase" id="RU369014"/>
    </source>
</evidence>
<feature type="domain" description="C3H1-type" evidence="8">
    <location>
        <begin position="167"/>
        <end position="195"/>
    </location>
</feature>
<dbReference type="InterPro" id="IPR036855">
    <property type="entry name" value="Znf_CCCH_sf"/>
</dbReference>